<dbReference type="EMBL" id="CP001336">
    <property type="protein sequence ID" value="ACL20733.1"/>
    <property type="molecule type" value="Genomic_DNA"/>
</dbReference>
<protein>
    <submittedName>
        <fullName evidence="2">Uncharacterized protein</fullName>
    </submittedName>
</protein>
<keyword evidence="1" id="KW-1133">Transmembrane helix</keyword>
<evidence type="ECO:0000313" key="3">
    <source>
        <dbReference type="Proteomes" id="UP000007726"/>
    </source>
</evidence>
<dbReference type="AlphaFoldDB" id="B8FWC1"/>
<gene>
    <name evidence="2" type="ordered locus">Dhaf_2707</name>
</gene>
<evidence type="ECO:0000313" key="2">
    <source>
        <dbReference type="EMBL" id="ACL20733.1"/>
    </source>
</evidence>
<name>B8FWC1_DESHD</name>
<feature type="transmembrane region" description="Helical" evidence="1">
    <location>
        <begin position="25"/>
        <end position="44"/>
    </location>
</feature>
<dbReference type="KEGG" id="dhd:Dhaf_2707"/>
<accession>B8FWC1</accession>
<dbReference type="Proteomes" id="UP000007726">
    <property type="component" value="Chromosome"/>
</dbReference>
<dbReference type="HOGENOM" id="CLU_3079159_0_0_9"/>
<proteinExistence type="predicted"/>
<evidence type="ECO:0000256" key="1">
    <source>
        <dbReference type="SAM" id="Phobius"/>
    </source>
</evidence>
<organism evidence="2 3">
    <name type="scientific">Desulfitobacterium hafniense (strain DSM 10664 / DCB-2)</name>
    <dbReference type="NCBI Taxonomy" id="272564"/>
    <lineage>
        <taxon>Bacteria</taxon>
        <taxon>Bacillati</taxon>
        <taxon>Bacillota</taxon>
        <taxon>Clostridia</taxon>
        <taxon>Eubacteriales</taxon>
        <taxon>Desulfitobacteriaceae</taxon>
        <taxon>Desulfitobacterium</taxon>
    </lineage>
</organism>
<keyword evidence="1" id="KW-0472">Membrane</keyword>
<dbReference type="RefSeq" id="WP_015944175.1">
    <property type="nucleotide sequence ID" value="NC_011830.1"/>
</dbReference>
<keyword evidence="1" id="KW-0812">Transmembrane</keyword>
<reference evidence="2 3" key="1">
    <citation type="journal article" date="2012" name="BMC Microbiol.">
        <title>Genome sequence of Desulfitobacterium hafniense DCB-2, a Gram-positive anaerobe capable of dehalogenation and metal reduction.</title>
        <authorList>
            <person name="Kim S.H."/>
            <person name="Harzman C."/>
            <person name="Davis J.K."/>
            <person name="Hutcheson R."/>
            <person name="Broderick J.B."/>
            <person name="Marsh T.L."/>
            <person name="Tiedje J.M."/>
        </authorList>
    </citation>
    <scope>NUCLEOTIDE SEQUENCE [LARGE SCALE GENOMIC DNA]</scope>
    <source>
        <strain evidence="3">DSM 10664 / DCB-2</strain>
    </source>
</reference>
<sequence length="52" mass="6023">MTDAIALIISLLTDILDLMPNTPFIYLYALAIVLVILEEVLYWVTGSWLRRR</sequence>